<dbReference type="Proteomes" id="UP000660680">
    <property type="component" value="Unassembled WGS sequence"/>
</dbReference>
<evidence type="ECO:0008006" key="4">
    <source>
        <dbReference type="Google" id="ProtNLM"/>
    </source>
</evidence>
<keyword evidence="1" id="KW-1133">Transmembrane helix</keyword>
<protein>
    <recommendedName>
        <fullName evidence="4">Sporulation protein</fullName>
    </recommendedName>
</protein>
<organism evidence="2 3">
    <name type="scientific">Actinokineospora fastidiosa</name>
    <dbReference type="NCBI Taxonomy" id="1816"/>
    <lineage>
        <taxon>Bacteria</taxon>
        <taxon>Bacillati</taxon>
        <taxon>Actinomycetota</taxon>
        <taxon>Actinomycetes</taxon>
        <taxon>Pseudonocardiales</taxon>
        <taxon>Pseudonocardiaceae</taxon>
        <taxon>Actinokineospora</taxon>
    </lineage>
</organism>
<feature type="transmembrane region" description="Helical" evidence="1">
    <location>
        <begin position="58"/>
        <end position="79"/>
    </location>
</feature>
<sequence length="84" mass="8668">MELVWAEPYERDGVTVLRAAAVTGGGGGGQEGPLTGHGLGLTSRPVGAFVVRDGDARWVPAVDVTRIAFGILAAAVLAVRLRRS</sequence>
<dbReference type="AlphaFoldDB" id="A0A918GM13"/>
<evidence type="ECO:0000256" key="1">
    <source>
        <dbReference type="SAM" id="Phobius"/>
    </source>
</evidence>
<accession>A0A918GM13</accession>
<keyword evidence="3" id="KW-1185">Reference proteome</keyword>
<gene>
    <name evidence="2" type="ORF">GCM10010171_48430</name>
</gene>
<evidence type="ECO:0000313" key="2">
    <source>
        <dbReference type="EMBL" id="GGS47495.1"/>
    </source>
</evidence>
<reference evidence="2" key="1">
    <citation type="journal article" date="2014" name="Int. J. Syst. Evol. Microbiol.">
        <title>Complete genome sequence of Corynebacterium casei LMG S-19264T (=DSM 44701T), isolated from a smear-ripened cheese.</title>
        <authorList>
            <consortium name="US DOE Joint Genome Institute (JGI-PGF)"/>
            <person name="Walter F."/>
            <person name="Albersmeier A."/>
            <person name="Kalinowski J."/>
            <person name="Ruckert C."/>
        </authorList>
    </citation>
    <scope>NUCLEOTIDE SEQUENCE</scope>
    <source>
        <strain evidence="2">JCM 3276</strain>
    </source>
</reference>
<name>A0A918GM13_9PSEU</name>
<comment type="caution">
    <text evidence="2">The sequence shown here is derived from an EMBL/GenBank/DDBJ whole genome shotgun (WGS) entry which is preliminary data.</text>
</comment>
<dbReference type="EMBL" id="BMRB01000004">
    <property type="protein sequence ID" value="GGS47495.1"/>
    <property type="molecule type" value="Genomic_DNA"/>
</dbReference>
<keyword evidence="1" id="KW-0812">Transmembrane</keyword>
<proteinExistence type="predicted"/>
<evidence type="ECO:0000313" key="3">
    <source>
        <dbReference type="Proteomes" id="UP000660680"/>
    </source>
</evidence>
<dbReference type="RefSeq" id="WP_229787311.1">
    <property type="nucleotide sequence ID" value="NZ_BMRB01000004.1"/>
</dbReference>
<reference evidence="2" key="2">
    <citation type="submission" date="2020-09" db="EMBL/GenBank/DDBJ databases">
        <authorList>
            <person name="Sun Q."/>
            <person name="Ohkuma M."/>
        </authorList>
    </citation>
    <scope>NUCLEOTIDE SEQUENCE</scope>
    <source>
        <strain evidence="2">JCM 3276</strain>
    </source>
</reference>
<keyword evidence="1" id="KW-0472">Membrane</keyword>